<evidence type="ECO:0000313" key="4">
    <source>
        <dbReference type="EMBL" id="KAF2756602.1"/>
    </source>
</evidence>
<evidence type="ECO:0000256" key="2">
    <source>
        <dbReference type="ARBA" id="ARBA00023054"/>
    </source>
</evidence>
<keyword evidence="2" id="KW-0175">Coiled coil</keyword>
<dbReference type="GO" id="GO:0019216">
    <property type="term" value="P:regulation of lipid metabolic process"/>
    <property type="evidence" value="ECO:0007669"/>
    <property type="project" value="TreeGrafter"/>
</dbReference>
<dbReference type="Proteomes" id="UP000799437">
    <property type="component" value="Unassembled WGS sequence"/>
</dbReference>
<dbReference type="GeneID" id="54485354"/>
<feature type="compositionally biased region" description="Basic and acidic residues" evidence="3">
    <location>
        <begin position="213"/>
        <end position="225"/>
    </location>
</feature>
<dbReference type="AlphaFoldDB" id="A0A6A6W119"/>
<keyword evidence="5" id="KW-1185">Reference proteome</keyword>
<dbReference type="InterPro" id="IPR010754">
    <property type="entry name" value="OPA3-like"/>
</dbReference>
<accession>A0A6A6W119</accession>
<gene>
    <name evidence="4" type="ORF">EJ05DRAFT_477716</name>
</gene>
<evidence type="ECO:0000256" key="1">
    <source>
        <dbReference type="ARBA" id="ARBA00007584"/>
    </source>
</evidence>
<name>A0A6A6W119_9PEZI</name>
<organism evidence="4 5">
    <name type="scientific">Pseudovirgaria hyperparasitica</name>
    <dbReference type="NCBI Taxonomy" id="470096"/>
    <lineage>
        <taxon>Eukaryota</taxon>
        <taxon>Fungi</taxon>
        <taxon>Dikarya</taxon>
        <taxon>Ascomycota</taxon>
        <taxon>Pezizomycotina</taxon>
        <taxon>Dothideomycetes</taxon>
        <taxon>Dothideomycetes incertae sedis</taxon>
        <taxon>Acrospermales</taxon>
        <taxon>Acrospermaceae</taxon>
        <taxon>Pseudovirgaria</taxon>
    </lineage>
</organism>
<reference evidence="4" key="1">
    <citation type="journal article" date="2020" name="Stud. Mycol.">
        <title>101 Dothideomycetes genomes: a test case for predicting lifestyles and emergence of pathogens.</title>
        <authorList>
            <person name="Haridas S."/>
            <person name="Albert R."/>
            <person name="Binder M."/>
            <person name="Bloem J."/>
            <person name="Labutti K."/>
            <person name="Salamov A."/>
            <person name="Andreopoulos B."/>
            <person name="Baker S."/>
            <person name="Barry K."/>
            <person name="Bills G."/>
            <person name="Bluhm B."/>
            <person name="Cannon C."/>
            <person name="Castanera R."/>
            <person name="Culley D."/>
            <person name="Daum C."/>
            <person name="Ezra D."/>
            <person name="Gonzalez J."/>
            <person name="Henrissat B."/>
            <person name="Kuo A."/>
            <person name="Liang C."/>
            <person name="Lipzen A."/>
            <person name="Lutzoni F."/>
            <person name="Magnuson J."/>
            <person name="Mondo S."/>
            <person name="Nolan M."/>
            <person name="Ohm R."/>
            <person name="Pangilinan J."/>
            <person name="Park H.-J."/>
            <person name="Ramirez L."/>
            <person name="Alfaro M."/>
            <person name="Sun H."/>
            <person name="Tritt A."/>
            <person name="Yoshinaga Y."/>
            <person name="Zwiers L.-H."/>
            <person name="Turgeon B."/>
            <person name="Goodwin S."/>
            <person name="Spatafora J."/>
            <person name="Crous P."/>
            <person name="Grigoriev I."/>
        </authorList>
    </citation>
    <scope>NUCLEOTIDE SEQUENCE</scope>
    <source>
        <strain evidence="4">CBS 121739</strain>
    </source>
</reference>
<dbReference type="Pfam" id="PF07047">
    <property type="entry name" value="OPA3"/>
    <property type="match status" value="1"/>
</dbReference>
<feature type="compositionally biased region" description="Basic and acidic residues" evidence="3">
    <location>
        <begin position="178"/>
        <end position="187"/>
    </location>
</feature>
<dbReference type="OrthoDB" id="2129069at2759"/>
<feature type="region of interest" description="Disordered" evidence="3">
    <location>
        <begin position="74"/>
        <end position="101"/>
    </location>
</feature>
<dbReference type="PANTHER" id="PTHR12499">
    <property type="entry name" value="OPTIC ATROPHY 3 PROTEIN OPA3"/>
    <property type="match status" value="1"/>
</dbReference>
<comment type="similarity">
    <text evidence="1">Belongs to the OPA3 family.</text>
</comment>
<dbReference type="GO" id="GO:0005739">
    <property type="term" value="C:mitochondrion"/>
    <property type="evidence" value="ECO:0007669"/>
    <property type="project" value="TreeGrafter"/>
</dbReference>
<feature type="region of interest" description="Disordered" evidence="3">
    <location>
        <begin position="178"/>
        <end position="225"/>
    </location>
</feature>
<protein>
    <recommendedName>
        <fullName evidence="6">OPA3-domain-containing protein</fullName>
    </recommendedName>
</protein>
<evidence type="ECO:0008006" key="6">
    <source>
        <dbReference type="Google" id="ProtNLM"/>
    </source>
</evidence>
<evidence type="ECO:0000256" key="3">
    <source>
        <dbReference type="SAM" id="MobiDB-lite"/>
    </source>
</evidence>
<proteinExistence type="inferred from homology"/>
<dbReference type="RefSeq" id="XP_033599053.1">
    <property type="nucleotide sequence ID" value="XM_033744300.1"/>
</dbReference>
<dbReference type="PANTHER" id="PTHR12499:SF0">
    <property type="entry name" value="OPTIC ATROPHY 3 PROTEIN"/>
    <property type="match status" value="1"/>
</dbReference>
<sequence>MSLTLKIGSLVIRTLAKPIGNYIKRNAREHETFRKLCVGFAQRLHRIDMRMRLGLLQDPAVIDRQIEREVREMEARRKRDEAPTVKTEEETKAEEAMTEKEREEAKAKIKARKPRIRPLSESKAIDSGANFISESFLFLVATSIIVFESWRSRRKESNRRDDVNEKLEALETAIRTLETELHEERQKNSTSGIVKSGLETAQDAKSASVVKVAAEHDERRPVKEA</sequence>
<evidence type="ECO:0000313" key="5">
    <source>
        <dbReference type="Proteomes" id="UP000799437"/>
    </source>
</evidence>
<dbReference type="EMBL" id="ML996575">
    <property type="protein sequence ID" value="KAF2756602.1"/>
    <property type="molecule type" value="Genomic_DNA"/>
</dbReference>